<evidence type="ECO:0000256" key="1">
    <source>
        <dbReference type="ARBA" id="ARBA00004496"/>
    </source>
</evidence>
<dbReference type="OMA" id="IREPNIN"/>
<dbReference type="GO" id="GO:0141101">
    <property type="term" value="F:tRNA(Ser) (uridine(44)-2'-O-)-methyltransferase activity"/>
    <property type="evidence" value="ECO:0007669"/>
    <property type="project" value="UniProtKB-EC"/>
</dbReference>
<evidence type="ECO:0000256" key="6">
    <source>
        <dbReference type="ARBA" id="ARBA00022603"/>
    </source>
</evidence>
<evidence type="ECO:0000256" key="3">
    <source>
        <dbReference type="ARBA" id="ARBA00012795"/>
    </source>
</evidence>
<dbReference type="PANTHER" id="PTHR21210:SF0">
    <property type="entry name" value="TRNA (URACIL-O(2)-)-METHYLTRANSFERASE-RELATED"/>
    <property type="match status" value="1"/>
</dbReference>
<keyword evidence="7 11" id="KW-0808">Transferase</keyword>
<keyword evidence="5 11" id="KW-0963">Cytoplasm</keyword>
<dbReference type="EMBL" id="KB445558">
    <property type="protein sequence ID" value="EMC94696.1"/>
    <property type="molecule type" value="Genomic_DNA"/>
</dbReference>
<dbReference type="InterPro" id="IPR011671">
    <property type="entry name" value="tRNA_uracil_MeTrfase"/>
</dbReference>
<evidence type="ECO:0000256" key="5">
    <source>
        <dbReference type="ARBA" id="ARBA00022490"/>
    </source>
</evidence>
<comment type="function">
    <text evidence="11">Adenosyl-L-methionine (AdoMet)-dependent tRNA (uracil-O(2)-)-methyltransferase.</text>
</comment>
<evidence type="ECO:0000256" key="2">
    <source>
        <dbReference type="ARBA" id="ARBA00009056"/>
    </source>
</evidence>
<dbReference type="KEGG" id="bcom:BAUCODRAFT_35925"/>
<evidence type="ECO:0000256" key="11">
    <source>
        <dbReference type="RuleBase" id="RU368004"/>
    </source>
</evidence>
<gene>
    <name evidence="12" type="ORF">BAUCODRAFT_35925</name>
</gene>
<sequence>MSEFQSTDRTSTPSDIQIPDELWLTVLESQCTFPPDVFHDVMLNLIKNPNVTSTYLFRADILYDSGECDDDVPSTPGVAGLLRQVKAEYQPINVAVPGYRLSRTVVRQLIPRNPRLDRLLVQTCHFFQRFDEGREDSLVIYIPHVKQAGEVPFYHPTVSRLAFLHSWHVPSTTDDRCASGNVSVAYSLFPEVGLTDKLQRTALRLLQTVHKHGKGQLAGYEKRVHLDRIILQKRYQDTYSKLKTRYGRRLAEQWVEVTDPGKHVFEDLGIAAFLIELWRDMFHLPQPMHRIHCQPQSTPSDKPPFPGFVDIGCGNGVLVHVLLSEGYRGYGFDARQRKTWSIFPPSTQSELQQRVLVPDVLRSKVSTEESEAYHDGFFAEGTFIISNHADELTAWTPLLAYLNNSAFIAIPCCSHDLSGARFRAPMSTKGSKTALRRLSQEQLEPPAAADCLHGVRKVQAAESGSLKRGDADKKMPSAYSSLCSYVSSLAHDVGFMPETDVLRIPSTRNNCIVGRRRSNEEPETAENRQEKVRDIIEREMCRSAAVIGAEWVERVQRLTKRPCSGH</sequence>
<comment type="catalytic activity">
    <reaction evidence="10 11">
        <text>uridine(44) in tRNA(Ser) + S-adenosyl-L-methionine = 2'-O-methyluridine(44) in tRNA(Ser) + S-adenosyl-L-homocysteine + H(+)</text>
        <dbReference type="Rhea" id="RHEA:43100"/>
        <dbReference type="Rhea" id="RHEA-COMP:10339"/>
        <dbReference type="Rhea" id="RHEA-COMP:10340"/>
        <dbReference type="ChEBI" id="CHEBI:15378"/>
        <dbReference type="ChEBI" id="CHEBI:57856"/>
        <dbReference type="ChEBI" id="CHEBI:59789"/>
        <dbReference type="ChEBI" id="CHEBI:65315"/>
        <dbReference type="ChEBI" id="CHEBI:74478"/>
        <dbReference type="EC" id="2.1.1.211"/>
    </reaction>
</comment>
<evidence type="ECO:0000256" key="9">
    <source>
        <dbReference type="ARBA" id="ARBA00022694"/>
    </source>
</evidence>
<dbReference type="EC" id="2.1.1.211" evidence="3 11"/>
<comment type="subcellular location">
    <subcellularLocation>
        <location evidence="1 11">Cytoplasm</location>
    </subcellularLocation>
</comment>
<dbReference type="AlphaFoldDB" id="M2MDR1"/>
<dbReference type="GO" id="GO:0002128">
    <property type="term" value="P:tRNA nucleoside ribose methylation"/>
    <property type="evidence" value="ECO:0007669"/>
    <property type="project" value="EnsemblFungi"/>
</dbReference>
<keyword evidence="13" id="KW-1185">Reference proteome</keyword>
<evidence type="ECO:0000313" key="12">
    <source>
        <dbReference type="EMBL" id="EMC94696.1"/>
    </source>
</evidence>
<dbReference type="eggNOG" id="KOG3790">
    <property type="taxonomic scope" value="Eukaryota"/>
</dbReference>
<evidence type="ECO:0000313" key="13">
    <source>
        <dbReference type="Proteomes" id="UP000011761"/>
    </source>
</evidence>
<keyword evidence="9 11" id="KW-0819">tRNA processing</keyword>
<keyword evidence="6 11" id="KW-0489">Methyltransferase</keyword>
<dbReference type="Pfam" id="PF07757">
    <property type="entry name" value="AdoMet_MTase"/>
    <property type="match status" value="1"/>
</dbReference>
<dbReference type="OrthoDB" id="10047021at2759"/>
<keyword evidence="8 11" id="KW-0949">S-adenosyl-L-methionine</keyword>
<accession>M2MDR1</accession>
<evidence type="ECO:0000256" key="8">
    <source>
        <dbReference type="ARBA" id="ARBA00022691"/>
    </source>
</evidence>
<evidence type="ECO:0000256" key="7">
    <source>
        <dbReference type="ARBA" id="ARBA00022679"/>
    </source>
</evidence>
<comment type="similarity">
    <text evidence="2 11">Belongs to the TRM44 family.</text>
</comment>
<proteinExistence type="inferred from homology"/>
<dbReference type="Proteomes" id="UP000011761">
    <property type="component" value="Unassembled WGS sequence"/>
</dbReference>
<dbReference type="GeneID" id="19112841"/>
<dbReference type="PANTHER" id="PTHR21210">
    <property type="entry name" value="TRNA (URACIL-O(2)-)-METHYLTRANSFERASE-RELATED"/>
    <property type="match status" value="1"/>
</dbReference>
<dbReference type="HOGENOM" id="CLU_018580_2_0_1"/>
<protein>
    <recommendedName>
        <fullName evidence="4 11">tRNA (uracil-O(2)-)-methyltransferase</fullName>
        <ecNumber evidence="3 11">2.1.1.211</ecNumber>
    </recommendedName>
</protein>
<evidence type="ECO:0000256" key="4">
    <source>
        <dbReference type="ARBA" id="ARBA00017788"/>
    </source>
</evidence>
<name>M2MDR1_BAUPA</name>
<reference evidence="12 13" key="1">
    <citation type="journal article" date="2012" name="PLoS Pathog.">
        <title>Diverse lifestyles and strategies of plant pathogenesis encoded in the genomes of eighteen Dothideomycetes fungi.</title>
        <authorList>
            <person name="Ohm R.A."/>
            <person name="Feau N."/>
            <person name="Henrissat B."/>
            <person name="Schoch C.L."/>
            <person name="Horwitz B.A."/>
            <person name="Barry K.W."/>
            <person name="Condon B.J."/>
            <person name="Copeland A.C."/>
            <person name="Dhillon B."/>
            <person name="Glaser F."/>
            <person name="Hesse C.N."/>
            <person name="Kosti I."/>
            <person name="LaButti K."/>
            <person name="Lindquist E.A."/>
            <person name="Lucas S."/>
            <person name="Salamov A.A."/>
            <person name="Bradshaw R.E."/>
            <person name="Ciuffetti L."/>
            <person name="Hamelin R.C."/>
            <person name="Kema G.H.J."/>
            <person name="Lawrence C."/>
            <person name="Scott J.A."/>
            <person name="Spatafora J.W."/>
            <person name="Turgeon B.G."/>
            <person name="de Wit P.J.G.M."/>
            <person name="Zhong S."/>
            <person name="Goodwin S.B."/>
            <person name="Grigoriev I.V."/>
        </authorList>
    </citation>
    <scope>NUCLEOTIDE SEQUENCE [LARGE SCALE GENOMIC DNA]</scope>
    <source>
        <strain evidence="12 13">UAMH 10762</strain>
    </source>
</reference>
<organism evidence="12 13">
    <name type="scientific">Baudoinia panamericana (strain UAMH 10762)</name>
    <name type="common">Angels' share fungus</name>
    <name type="synonym">Baudoinia compniacensis (strain UAMH 10762)</name>
    <dbReference type="NCBI Taxonomy" id="717646"/>
    <lineage>
        <taxon>Eukaryota</taxon>
        <taxon>Fungi</taxon>
        <taxon>Dikarya</taxon>
        <taxon>Ascomycota</taxon>
        <taxon>Pezizomycotina</taxon>
        <taxon>Dothideomycetes</taxon>
        <taxon>Dothideomycetidae</taxon>
        <taxon>Mycosphaerellales</taxon>
        <taxon>Teratosphaeriaceae</taxon>
        <taxon>Baudoinia</taxon>
    </lineage>
</organism>
<dbReference type="GO" id="GO:0005737">
    <property type="term" value="C:cytoplasm"/>
    <property type="evidence" value="ECO:0007669"/>
    <property type="project" value="UniProtKB-SubCell"/>
</dbReference>
<dbReference type="STRING" id="717646.M2MDR1"/>
<evidence type="ECO:0000256" key="10">
    <source>
        <dbReference type="ARBA" id="ARBA00047957"/>
    </source>
</evidence>
<dbReference type="RefSeq" id="XP_007678074.1">
    <property type="nucleotide sequence ID" value="XM_007679884.1"/>
</dbReference>